<dbReference type="PROSITE" id="PS01174">
    <property type="entry name" value="LIPASE_GDXG_SER"/>
    <property type="match status" value="1"/>
</dbReference>
<protein>
    <submittedName>
        <fullName evidence="6">Acetyl-hydrolase</fullName>
    </submittedName>
</protein>
<dbReference type="Pfam" id="PF07859">
    <property type="entry name" value="Abhydrolase_3"/>
    <property type="match status" value="1"/>
</dbReference>
<dbReference type="PROSITE" id="PS01173">
    <property type="entry name" value="LIPASE_GDXG_HIS"/>
    <property type="match status" value="1"/>
</dbReference>
<sequence length="520" mass="57012">MDISAADLVRLLLPKLPSITKSILLHALRLSDTSAKWDLRTALTMAILRCLVGTDTPHPMGKQQHNSIRDPGVKGRLWVSRLALPAPPEDDARATLFAAIEAMKLDGIETYTQPAILPVEAEWTGYRPNVAKDAPEPSISEAEKYESLLKDASGPTVILYFHGGAYFLMDPATHRNATARLAQLTKGRVLSVRYRLSPQNPFPAALLDGLVAYLSLLHPPPGAPHAAVKPENIVFAGDSAGGNLATALLQFLLQAQRANGGHPPPISFHGARIPLALPAGVSLNSPWMDVTRCLSSLVSNAKWDYLPPPTALEALRYTPDDIWPTKPPRVDVFCDGAAMTHPLVSPLAALDWTGAPPVYIVSGEEMLADEAQVVAARMARQGVVVEWEQWEAMPHCFAMVFQGTEINRRVFDTWSDFCVRVTTGQEVKPHGVWVEAKTWERKEVDVKGLTAMPDDEVLRQMREKRDERIRVGEEYLKKLAEEGVGKVQADHAKKGQAKHEVHAKEEEAKANGKAGETAKL</sequence>
<evidence type="ECO:0000313" key="6">
    <source>
        <dbReference type="EMBL" id="KAF2398347.1"/>
    </source>
</evidence>
<feature type="region of interest" description="Disordered" evidence="4">
    <location>
        <begin position="486"/>
        <end position="520"/>
    </location>
</feature>
<dbReference type="InterPro" id="IPR033140">
    <property type="entry name" value="Lipase_GDXG_put_SER_AS"/>
</dbReference>
<dbReference type="EMBL" id="ML996700">
    <property type="protein sequence ID" value="KAF2398347.1"/>
    <property type="molecule type" value="Genomic_DNA"/>
</dbReference>
<evidence type="ECO:0000256" key="4">
    <source>
        <dbReference type="SAM" id="MobiDB-lite"/>
    </source>
</evidence>
<keyword evidence="2 6" id="KW-0378">Hydrolase</keyword>
<dbReference type="InterPro" id="IPR002168">
    <property type="entry name" value="Lipase_GDXG_HIS_AS"/>
</dbReference>
<reference evidence="6" key="1">
    <citation type="journal article" date="2020" name="Stud. Mycol.">
        <title>101 Dothideomycetes genomes: a test case for predicting lifestyles and emergence of pathogens.</title>
        <authorList>
            <person name="Haridas S."/>
            <person name="Albert R."/>
            <person name="Binder M."/>
            <person name="Bloem J."/>
            <person name="Labutti K."/>
            <person name="Salamov A."/>
            <person name="Andreopoulos B."/>
            <person name="Baker S."/>
            <person name="Barry K."/>
            <person name="Bills G."/>
            <person name="Bluhm B."/>
            <person name="Cannon C."/>
            <person name="Castanera R."/>
            <person name="Culley D."/>
            <person name="Daum C."/>
            <person name="Ezra D."/>
            <person name="Gonzalez J."/>
            <person name="Henrissat B."/>
            <person name="Kuo A."/>
            <person name="Liang C."/>
            <person name="Lipzen A."/>
            <person name="Lutzoni F."/>
            <person name="Magnuson J."/>
            <person name="Mondo S."/>
            <person name="Nolan M."/>
            <person name="Ohm R."/>
            <person name="Pangilinan J."/>
            <person name="Park H.-J."/>
            <person name="Ramirez L."/>
            <person name="Alfaro M."/>
            <person name="Sun H."/>
            <person name="Tritt A."/>
            <person name="Yoshinaga Y."/>
            <person name="Zwiers L.-H."/>
            <person name="Turgeon B."/>
            <person name="Goodwin S."/>
            <person name="Spatafora J."/>
            <person name="Crous P."/>
            <person name="Grigoriev I."/>
        </authorList>
    </citation>
    <scope>NUCLEOTIDE SEQUENCE</scope>
    <source>
        <strain evidence="6">CBS 262.69</strain>
    </source>
</reference>
<dbReference type="PANTHER" id="PTHR48081">
    <property type="entry name" value="AB HYDROLASE SUPERFAMILY PROTEIN C4A8.06C"/>
    <property type="match status" value="1"/>
</dbReference>
<dbReference type="Proteomes" id="UP000799640">
    <property type="component" value="Unassembled WGS sequence"/>
</dbReference>
<accession>A0A6G1HR76</accession>
<dbReference type="PANTHER" id="PTHR48081:SF25">
    <property type="entry name" value="PUTATIVE (AFU_ORTHOLOGUE AFUA_3G11560)-RELATED"/>
    <property type="match status" value="1"/>
</dbReference>
<dbReference type="OrthoDB" id="5354320at2759"/>
<organism evidence="6 7">
    <name type="scientific">Trichodelitschia bisporula</name>
    <dbReference type="NCBI Taxonomy" id="703511"/>
    <lineage>
        <taxon>Eukaryota</taxon>
        <taxon>Fungi</taxon>
        <taxon>Dikarya</taxon>
        <taxon>Ascomycota</taxon>
        <taxon>Pezizomycotina</taxon>
        <taxon>Dothideomycetes</taxon>
        <taxon>Dothideomycetes incertae sedis</taxon>
        <taxon>Phaeotrichales</taxon>
        <taxon>Phaeotrichaceae</taxon>
        <taxon>Trichodelitschia</taxon>
    </lineage>
</organism>
<keyword evidence="7" id="KW-1185">Reference proteome</keyword>
<evidence type="ECO:0000256" key="1">
    <source>
        <dbReference type="ARBA" id="ARBA00010515"/>
    </source>
</evidence>
<dbReference type="GO" id="GO:0016787">
    <property type="term" value="F:hydrolase activity"/>
    <property type="evidence" value="ECO:0007669"/>
    <property type="project" value="UniProtKB-KW"/>
</dbReference>
<evidence type="ECO:0000259" key="5">
    <source>
        <dbReference type="Pfam" id="PF07859"/>
    </source>
</evidence>
<proteinExistence type="inferred from homology"/>
<comment type="similarity">
    <text evidence="1">Belongs to the 'GDXG' lipolytic enzyme family.</text>
</comment>
<dbReference type="InterPro" id="IPR029058">
    <property type="entry name" value="AB_hydrolase_fold"/>
</dbReference>
<dbReference type="Gene3D" id="3.40.50.1820">
    <property type="entry name" value="alpha/beta hydrolase"/>
    <property type="match status" value="1"/>
</dbReference>
<dbReference type="InterPro" id="IPR013094">
    <property type="entry name" value="AB_hydrolase_3"/>
</dbReference>
<dbReference type="AlphaFoldDB" id="A0A6G1HR76"/>
<gene>
    <name evidence="6" type="ORF">EJ06DRAFT_532096</name>
</gene>
<dbReference type="SUPFAM" id="SSF53474">
    <property type="entry name" value="alpha/beta-Hydrolases"/>
    <property type="match status" value="1"/>
</dbReference>
<feature type="active site" evidence="3">
    <location>
        <position position="239"/>
    </location>
</feature>
<evidence type="ECO:0000256" key="2">
    <source>
        <dbReference type="ARBA" id="ARBA00022801"/>
    </source>
</evidence>
<evidence type="ECO:0000313" key="7">
    <source>
        <dbReference type="Proteomes" id="UP000799640"/>
    </source>
</evidence>
<evidence type="ECO:0000256" key="3">
    <source>
        <dbReference type="PROSITE-ProRule" id="PRU10038"/>
    </source>
</evidence>
<name>A0A6G1HR76_9PEZI</name>
<feature type="domain" description="Alpha/beta hydrolase fold-3" evidence="5">
    <location>
        <begin position="158"/>
        <end position="398"/>
    </location>
</feature>
<dbReference type="InterPro" id="IPR050300">
    <property type="entry name" value="GDXG_lipolytic_enzyme"/>
</dbReference>